<dbReference type="GO" id="GO:0020037">
    <property type="term" value="F:heme binding"/>
    <property type="evidence" value="ECO:0007669"/>
    <property type="project" value="InterPro"/>
</dbReference>
<evidence type="ECO:0000259" key="10">
    <source>
        <dbReference type="PROSITE" id="PS51007"/>
    </source>
</evidence>
<evidence type="ECO:0000256" key="7">
    <source>
        <dbReference type="ARBA" id="ARBA00023004"/>
    </source>
</evidence>
<sequence length="177" mass="19183">MSSSAGFRFSRPYEDDIPDGWTLPEGSTKRGAKAFKKHCAQCHSIYPDGRVPFAGAAAWGPTMWQVCNRTAGAVIITGNAHISKYLKDSGVVWTDANLMRYMKNPRAFTESPVQMNFAGINDVQMRVDICHYLHTLCPEHPDGRAIMAATETTPLPTLKEFGAALGLAGRAASPPAA</sequence>
<dbReference type="PROSITE" id="PS51007">
    <property type="entry name" value="CYTC"/>
    <property type="match status" value="1"/>
</dbReference>
<dbReference type="OrthoDB" id="449280at2759"/>
<dbReference type="FunCoup" id="A0A0G4ENA0">
    <property type="interactions" value="33"/>
</dbReference>
<dbReference type="SUPFAM" id="SSF46626">
    <property type="entry name" value="Cytochrome c"/>
    <property type="match status" value="1"/>
</dbReference>
<dbReference type="PANTHER" id="PTHR11961">
    <property type="entry name" value="CYTOCHROME C"/>
    <property type="match status" value="1"/>
</dbReference>
<dbReference type="STRING" id="1169540.A0A0G4ENA0"/>
<protein>
    <recommendedName>
        <fullName evidence="10">Cytochrome c domain-containing protein</fullName>
    </recommendedName>
</protein>
<evidence type="ECO:0000313" key="11">
    <source>
        <dbReference type="EMBL" id="CEL98472.1"/>
    </source>
</evidence>
<keyword evidence="5 8" id="KW-0479">Metal-binding</keyword>
<reference evidence="11 12" key="1">
    <citation type="submission" date="2014-11" db="EMBL/GenBank/DDBJ databases">
        <authorList>
            <person name="Zhu J."/>
            <person name="Qi W."/>
            <person name="Song R."/>
        </authorList>
    </citation>
    <scope>NUCLEOTIDE SEQUENCE [LARGE SCALE GENOMIC DNA]</scope>
</reference>
<dbReference type="InterPro" id="IPR036909">
    <property type="entry name" value="Cyt_c-like_dom_sf"/>
</dbReference>
<dbReference type="InterPro" id="IPR009056">
    <property type="entry name" value="Cyt_c-like_dom"/>
</dbReference>
<dbReference type="InterPro" id="IPR002327">
    <property type="entry name" value="Cyt_c_1A/1B"/>
</dbReference>
<dbReference type="AlphaFoldDB" id="A0A0G4ENA0"/>
<evidence type="ECO:0000256" key="8">
    <source>
        <dbReference type="PROSITE-ProRule" id="PRU00433"/>
    </source>
</evidence>
<evidence type="ECO:0000256" key="3">
    <source>
        <dbReference type="ARBA" id="ARBA00022448"/>
    </source>
</evidence>
<evidence type="ECO:0000256" key="1">
    <source>
        <dbReference type="ARBA" id="ARBA00004569"/>
    </source>
</evidence>
<dbReference type="GO" id="GO:0005758">
    <property type="term" value="C:mitochondrial intermembrane space"/>
    <property type="evidence" value="ECO:0007669"/>
    <property type="project" value="UniProtKB-SubCell"/>
</dbReference>
<keyword evidence="6" id="KW-0249">Electron transport</keyword>
<dbReference type="Proteomes" id="UP000041254">
    <property type="component" value="Unassembled WGS sequence"/>
</dbReference>
<keyword evidence="7 8" id="KW-0408">Iron</keyword>
<accession>A0A0G4ENA0</accession>
<dbReference type="PhylomeDB" id="A0A0G4ENA0"/>
<evidence type="ECO:0000313" key="12">
    <source>
        <dbReference type="Proteomes" id="UP000041254"/>
    </source>
</evidence>
<keyword evidence="4 8" id="KW-0349">Heme</keyword>
<comment type="similarity">
    <text evidence="2 9">Belongs to the cytochrome c family.</text>
</comment>
<dbReference type="GO" id="GO:0009055">
    <property type="term" value="F:electron transfer activity"/>
    <property type="evidence" value="ECO:0007669"/>
    <property type="project" value="InterPro"/>
</dbReference>
<evidence type="ECO:0000256" key="4">
    <source>
        <dbReference type="ARBA" id="ARBA00022617"/>
    </source>
</evidence>
<proteinExistence type="inferred from homology"/>
<dbReference type="InParanoid" id="A0A0G4ENA0"/>
<organism evidence="11 12">
    <name type="scientific">Vitrella brassicaformis (strain CCMP3155)</name>
    <dbReference type="NCBI Taxonomy" id="1169540"/>
    <lineage>
        <taxon>Eukaryota</taxon>
        <taxon>Sar</taxon>
        <taxon>Alveolata</taxon>
        <taxon>Colpodellida</taxon>
        <taxon>Vitrellaceae</taxon>
        <taxon>Vitrella</taxon>
    </lineage>
</organism>
<evidence type="ECO:0000256" key="5">
    <source>
        <dbReference type="ARBA" id="ARBA00022723"/>
    </source>
</evidence>
<evidence type="ECO:0000256" key="2">
    <source>
        <dbReference type="ARBA" id="ARBA00006488"/>
    </source>
</evidence>
<dbReference type="EMBL" id="CDMY01000271">
    <property type="protein sequence ID" value="CEL98472.1"/>
    <property type="molecule type" value="Genomic_DNA"/>
</dbReference>
<evidence type="ECO:0000256" key="9">
    <source>
        <dbReference type="RuleBase" id="RU004426"/>
    </source>
</evidence>
<dbReference type="OMA" id="NIGMNFK"/>
<evidence type="ECO:0000256" key="6">
    <source>
        <dbReference type="ARBA" id="ARBA00022982"/>
    </source>
</evidence>
<comment type="subcellular location">
    <subcellularLocation>
        <location evidence="1">Mitochondrion intermembrane space</location>
    </subcellularLocation>
</comment>
<dbReference type="Pfam" id="PF00034">
    <property type="entry name" value="Cytochrom_C"/>
    <property type="match status" value="1"/>
</dbReference>
<dbReference type="VEuPathDB" id="CryptoDB:Vbra_5258"/>
<feature type="domain" description="Cytochrome c" evidence="10">
    <location>
        <begin position="26"/>
        <end position="137"/>
    </location>
</feature>
<name>A0A0G4ENA0_VITBC</name>
<dbReference type="Gene3D" id="1.10.760.10">
    <property type="entry name" value="Cytochrome c-like domain"/>
    <property type="match status" value="1"/>
</dbReference>
<keyword evidence="3" id="KW-0813">Transport</keyword>
<keyword evidence="12" id="KW-1185">Reference proteome</keyword>
<dbReference type="GO" id="GO:0046872">
    <property type="term" value="F:metal ion binding"/>
    <property type="evidence" value="ECO:0007669"/>
    <property type="project" value="UniProtKB-KW"/>
</dbReference>
<gene>
    <name evidence="11" type="ORF">Vbra_5258</name>
</gene>